<dbReference type="Gene3D" id="3.40.50.300">
    <property type="entry name" value="P-loop containing nucleotide triphosphate hydrolases"/>
    <property type="match status" value="1"/>
</dbReference>
<comment type="function">
    <text evidence="5">Catalyzes the phosphorylation of the 3'-hydroxyl group of dephosphocoenzyme A to form coenzyme A.</text>
</comment>
<dbReference type="Proteomes" id="UP001302949">
    <property type="component" value="Unassembled WGS sequence"/>
</dbReference>
<comment type="caution">
    <text evidence="7">The sequence shown here is derived from an EMBL/GenBank/DDBJ whole genome shotgun (WGS) entry which is preliminary data.</text>
</comment>
<comment type="catalytic activity">
    <reaction evidence="5">
        <text>3'-dephospho-CoA + ATP = ADP + CoA + H(+)</text>
        <dbReference type="Rhea" id="RHEA:18245"/>
        <dbReference type="ChEBI" id="CHEBI:15378"/>
        <dbReference type="ChEBI" id="CHEBI:30616"/>
        <dbReference type="ChEBI" id="CHEBI:57287"/>
        <dbReference type="ChEBI" id="CHEBI:57328"/>
        <dbReference type="ChEBI" id="CHEBI:456216"/>
        <dbReference type="EC" id="2.7.1.24"/>
    </reaction>
</comment>
<dbReference type="EMBL" id="JAYFUM010000036">
    <property type="protein sequence ID" value="MEA5141908.1"/>
    <property type="molecule type" value="Genomic_DNA"/>
</dbReference>
<proteinExistence type="inferred from homology"/>
<protein>
    <recommendedName>
        <fullName evidence="5 6">Dephospho-CoA kinase</fullName>
        <ecNumber evidence="5 6">2.7.1.24</ecNumber>
    </recommendedName>
    <alternativeName>
        <fullName evidence="5">Dephosphocoenzyme A kinase</fullName>
    </alternativeName>
</protein>
<keyword evidence="3 5" id="KW-0067">ATP-binding</keyword>
<dbReference type="RefSeq" id="WP_323299060.1">
    <property type="nucleotide sequence ID" value="NZ_JAYFUM010000036.1"/>
</dbReference>
<dbReference type="NCBIfam" id="TIGR00152">
    <property type="entry name" value="dephospho-CoA kinase"/>
    <property type="match status" value="1"/>
</dbReference>
<dbReference type="EC" id="2.7.1.24" evidence="5 6"/>
<sequence length="198" mass="22252">MSKVIGITGGIGSGKSLVCKVFSVLGIPIYEADARAKYLISHDQLLKKSIIELLGEQAYLASGDYNRAWVASQVFGNPILLSKLNALVHPKVRQDATDWIQRNQQTSFVLYEAALMKAAGDGNTFDKVIVVNAPVDLRIQRIKVRDQRSEAEIRAIIERQISEEERRKIADFTIENDEKQPLLPQILDLYEKLQVESD</sequence>
<reference evidence="7 8" key="1">
    <citation type="submission" date="2023-12" db="EMBL/GenBank/DDBJ databases">
        <title>Novel species of the genus Arcicella isolated from rivers.</title>
        <authorList>
            <person name="Lu H."/>
        </authorList>
    </citation>
    <scope>NUCLEOTIDE SEQUENCE [LARGE SCALE GENOMIC DNA]</scope>
    <source>
        <strain evidence="7 8">KCTC 23307</strain>
    </source>
</reference>
<keyword evidence="8" id="KW-1185">Reference proteome</keyword>
<comment type="subcellular location">
    <subcellularLocation>
        <location evidence="5">Cytoplasm</location>
    </subcellularLocation>
</comment>
<evidence type="ECO:0000256" key="3">
    <source>
        <dbReference type="ARBA" id="ARBA00022840"/>
    </source>
</evidence>
<evidence type="ECO:0000256" key="6">
    <source>
        <dbReference type="NCBIfam" id="TIGR00152"/>
    </source>
</evidence>
<evidence type="ECO:0000256" key="5">
    <source>
        <dbReference type="HAMAP-Rule" id="MF_00376"/>
    </source>
</evidence>
<comment type="pathway">
    <text evidence="5">Cofactor biosynthesis; coenzyme A biosynthesis; CoA from (R)-pantothenate: step 5/5.</text>
</comment>
<gene>
    <name evidence="5 7" type="primary">coaE</name>
    <name evidence="7" type="ORF">VB248_22315</name>
</gene>
<evidence type="ECO:0000256" key="4">
    <source>
        <dbReference type="ARBA" id="ARBA00022993"/>
    </source>
</evidence>
<dbReference type="CDD" id="cd02022">
    <property type="entry name" value="DPCK"/>
    <property type="match status" value="1"/>
</dbReference>
<dbReference type="PANTHER" id="PTHR10695">
    <property type="entry name" value="DEPHOSPHO-COA KINASE-RELATED"/>
    <property type="match status" value="1"/>
</dbReference>
<dbReference type="InterPro" id="IPR027417">
    <property type="entry name" value="P-loop_NTPase"/>
</dbReference>
<keyword evidence="5" id="KW-0963">Cytoplasm</keyword>
<evidence type="ECO:0000256" key="2">
    <source>
        <dbReference type="ARBA" id="ARBA00022741"/>
    </source>
</evidence>
<keyword evidence="5 7" id="KW-0418">Kinase</keyword>
<evidence type="ECO:0000256" key="1">
    <source>
        <dbReference type="ARBA" id="ARBA00009018"/>
    </source>
</evidence>
<dbReference type="Pfam" id="PF01121">
    <property type="entry name" value="CoaE"/>
    <property type="match status" value="1"/>
</dbReference>
<dbReference type="InterPro" id="IPR001977">
    <property type="entry name" value="Depp_CoAkinase"/>
</dbReference>
<organism evidence="7 8">
    <name type="scientific">Arcicella rigui</name>
    <dbReference type="NCBI Taxonomy" id="797020"/>
    <lineage>
        <taxon>Bacteria</taxon>
        <taxon>Pseudomonadati</taxon>
        <taxon>Bacteroidota</taxon>
        <taxon>Cytophagia</taxon>
        <taxon>Cytophagales</taxon>
        <taxon>Flectobacillaceae</taxon>
        <taxon>Arcicella</taxon>
    </lineage>
</organism>
<evidence type="ECO:0000313" key="7">
    <source>
        <dbReference type="EMBL" id="MEA5141908.1"/>
    </source>
</evidence>
<evidence type="ECO:0000313" key="8">
    <source>
        <dbReference type="Proteomes" id="UP001302949"/>
    </source>
</evidence>
<dbReference type="PANTHER" id="PTHR10695:SF46">
    <property type="entry name" value="BIFUNCTIONAL COENZYME A SYNTHASE-RELATED"/>
    <property type="match status" value="1"/>
</dbReference>
<accession>A0ABU5QGM7</accession>
<keyword evidence="2 5" id="KW-0547">Nucleotide-binding</keyword>
<feature type="binding site" evidence="5">
    <location>
        <begin position="12"/>
        <end position="17"/>
    </location>
    <ligand>
        <name>ATP</name>
        <dbReference type="ChEBI" id="CHEBI:30616"/>
    </ligand>
</feature>
<dbReference type="GO" id="GO:0004140">
    <property type="term" value="F:dephospho-CoA kinase activity"/>
    <property type="evidence" value="ECO:0007669"/>
    <property type="project" value="UniProtKB-EC"/>
</dbReference>
<keyword evidence="4 5" id="KW-0173">Coenzyme A biosynthesis</keyword>
<comment type="similarity">
    <text evidence="1 5">Belongs to the CoaE family.</text>
</comment>
<dbReference type="SUPFAM" id="SSF52540">
    <property type="entry name" value="P-loop containing nucleoside triphosphate hydrolases"/>
    <property type="match status" value="1"/>
</dbReference>
<keyword evidence="5 7" id="KW-0808">Transferase</keyword>
<dbReference type="HAMAP" id="MF_00376">
    <property type="entry name" value="Dephospho_CoA_kinase"/>
    <property type="match status" value="1"/>
</dbReference>
<name>A0ABU5QGM7_9BACT</name>
<dbReference type="PROSITE" id="PS51219">
    <property type="entry name" value="DPCK"/>
    <property type="match status" value="1"/>
</dbReference>